<reference evidence="2" key="1">
    <citation type="submission" date="2019-08" db="EMBL/GenBank/DDBJ databases">
        <authorList>
            <person name="Kucharzyk K."/>
            <person name="Murdoch R.W."/>
            <person name="Higgins S."/>
            <person name="Loffler F."/>
        </authorList>
    </citation>
    <scope>NUCLEOTIDE SEQUENCE</scope>
</reference>
<organism evidence="2">
    <name type="scientific">bioreactor metagenome</name>
    <dbReference type="NCBI Taxonomy" id="1076179"/>
    <lineage>
        <taxon>unclassified sequences</taxon>
        <taxon>metagenomes</taxon>
        <taxon>ecological metagenomes</taxon>
    </lineage>
</organism>
<protein>
    <submittedName>
        <fullName evidence="2">Uncharacterized protein</fullName>
    </submittedName>
</protein>
<dbReference type="EMBL" id="VSSQ01015119">
    <property type="protein sequence ID" value="MPM55115.1"/>
    <property type="molecule type" value="Genomic_DNA"/>
</dbReference>
<name>A0A645APD7_9ZZZZ</name>
<proteinExistence type="predicted"/>
<gene>
    <name evidence="2" type="ORF">SDC9_101900</name>
</gene>
<feature type="region of interest" description="Disordered" evidence="1">
    <location>
        <begin position="1"/>
        <end position="26"/>
    </location>
</feature>
<feature type="compositionally biased region" description="Basic and acidic residues" evidence="1">
    <location>
        <begin position="1"/>
        <end position="21"/>
    </location>
</feature>
<evidence type="ECO:0000313" key="2">
    <source>
        <dbReference type="EMBL" id="MPM55115.1"/>
    </source>
</evidence>
<evidence type="ECO:0000256" key="1">
    <source>
        <dbReference type="SAM" id="MobiDB-lite"/>
    </source>
</evidence>
<comment type="caution">
    <text evidence="2">The sequence shown here is derived from an EMBL/GenBank/DDBJ whole genome shotgun (WGS) entry which is preliminary data.</text>
</comment>
<sequence>MRQIEKVDEKSRRDRRHDHVGQHLRQAAQCRRENPELPTVAHFQKLAEAHRLGFPEAVGAIAGQPHDDAQRQCQILPESECEAGFVVHLNEGDQPDDRQCVGDVRHADHVAAANPPRR</sequence>
<dbReference type="AlphaFoldDB" id="A0A645APD7"/>
<accession>A0A645APD7</accession>